<reference evidence="2" key="1">
    <citation type="submission" date="2016-10" db="EMBL/GenBank/DDBJ databases">
        <authorList>
            <person name="Varghese N."/>
            <person name="Submissions S."/>
        </authorList>
    </citation>
    <scope>NUCLEOTIDE SEQUENCE [LARGE SCALE GENOMIC DNA]</scope>
    <source>
        <strain evidence="2">DSM 28463</strain>
    </source>
</reference>
<protein>
    <submittedName>
        <fullName evidence="1">Uncharacterized protein</fullName>
    </submittedName>
</protein>
<dbReference type="EMBL" id="FOVP01000011">
    <property type="protein sequence ID" value="SFN92566.1"/>
    <property type="molecule type" value="Genomic_DNA"/>
</dbReference>
<gene>
    <name evidence="1" type="ORF">SAMN04487859_11194</name>
</gene>
<organism evidence="1 2">
    <name type="scientific">Roseovarius lutimaris</name>
    <dbReference type="NCBI Taxonomy" id="1005928"/>
    <lineage>
        <taxon>Bacteria</taxon>
        <taxon>Pseudomonadati</taxon>
        <taxon>Pseudomonadota</taxon>
        <taxon>Alphaproteobacteria</taxon>
        <taxon>Rhodobacterales</taxon>
        <taxon>Roseobacteraceae</taxon>
        <taxon>Roseovarius</taxon>
    </lineage>
</organism>
<dbReference type="Proteomes" id="UP000198599">
    <property type="component" value="Unassembled WGS sequence"/>
</dbReference>
<keyword evidence="2" id="KW-1185">Reference proteome</keyword>
<evidence type="ECO:0000313" key="2">
    <source>
        <dbReference type="Proteomes" id="UP000198599"/>
    </source>
</evidence>
<dbReference type="STRING" id="1005928.SAMN04487859_11194"/>
<sequence>MNLVGFVLLGLLFKLGDQLFLGLAIAKGVFRTTGRVMFFVAGGSVAFFRGAKRFVLFHDLALSARGYTSRSRCTAIAAICPLIQAGTA</sequence>
<name>A0A1I5D0C4_9RHOB</name>
<evidence type="ECO:0000313" key="1">
    <source>
        <dbReference type="EMBL" id="SFN92566.1"/>
    </source>
</evidence>
<proteinExistence type="predicted"/>
<dbReference type="AlphaFoldDB" id="A0A1I5D0C4"/>
<accession>A0A1I5D0C4</accession>